<accession>F4KVM4</accession>
<evidence type="ECO:0000313" key="4">
    <source>
        <dbReference type="Proteomes" id="UP000008461"/>
    </source>
</evidence>
<evidence type="ECO:0000313" key="3">
    <source>
        <dbReference type="EMBL" id="AEE52481.1"/>
    </source>
</evidence>
<gene>
    <name evidence="3" type="ordered locus">Halhy_4645</name>
</gene>
<evidence type="ECO:0000256" key="1">
    <source>
        <dbReference type="SAM" id="Coils"/>
    </source>
</evidence>
<organism evidence="3 4">
    <name type="scientific">Haliscomenobacter hydrossis (strain ATCC 27775 / DSM 1100 / LMG 10767 / O)</name>
    <dbReference type="NCBI Taxonomy" id="760192"/>
    <lineage>
        <taxon>Bacteria</taxon>
        <taxon>Pseudomonadati</taxon>
        <taxon>Bacteroidota</taxon>
        <taxon>Saprospiria</taxon>
        <taxon>Saprospirales</taxon>
        <taxon>Haliscomenobacteraceae</taxon>
        <taxon>Haliscomenobacter</taxon>
    </lineage>
</organism>
<keyword evidence="4" id="KW-1185">Reference proteome</keyword>
<dbReference type="eggNOG" id="COG0457">
    <property type="taxonomic scope" value="Bacteria"/>
</dbReference>
<dbReference type="KEGG" id="hhy:Halhy_4645"/>
<feature type="coiled-coil region" evidence="1">
    <location>
        <begin position="54"/>
        <end position="100"/>
    </location>
</feature>
<feature type="transmembrane region" description="Helical" evidence="2">
    <location>
        <begin position="21"/>
        <end position="42"/>
    </location>
</feature>
<dbReference type="Proteomes" id="UP000008461">
    <property type="component" value="Chromosome"/>
</dbReference>
<reference key="2">
    <citation type="submission" date="2011-04" db="EMBL/GenBank/DDBJ databases">
        <title>Complete sequence of chromosome of Haliscomenobacter hydrossis DSM 1100.</title>
        <authorList>
            <consortium name="US DOE Joint Genome Institute (JGI-PGF)"/>
            <person name="Lucas S."/>
            <person name="Han J."/>
            <person name="Lapidus A."/>
            <person name="Bruce D."/>
            <person name="Goodwin L."/>
            <person name="Pitluck S."/>
            <person name="Peters L."/>
            <person name="Kyrpides N."/>
            <person name="Mavromatis K."/>
            <person name="Ivanova N."/>
            <person name="Ovchinnikova G."/>
            <person name="Pagani I."/>
            <person name="Daligault H."/>
            <person name="Detter J.C."/>
            <person name="Han C."/>
            <person name="Land M."/>
            <person name="Hauser L."/>
            <person name="Markowitz V."/>
            <person name="Cheng J.-F."/>
            <person name="Hugenholtz P."/>
            <person name="Woyke T."/>
            <person name="Wu D."/>
            <person name="Verbarg S."/>
            <person name="Frueling A."/>
            <person name="Brambilla E."/>
            <person name="Klenk H.-P."/>
            <person name="Eisen J.A."/>
        </authorList>
    </citation>
    <scope>NUCLEOTIDE SEQUENCE</scope>
    <source>
        <strain>DSM 1100</strain>
    </source>
</reference>
<keyword evidence="2" id="KW-0812">Transmembrane</keyword>
<dbReference type="STRING" id="760192.Halhy_4645"/>
<protein>
    <submittedName>
        <fullName evidence="3">Uncharacterized protein</fullName>
    </submittedName>
</protein>
<keyword evidence="2" id="KW-1133">Transmembrane helix</keyword>
<name>F4KVM4_HALH1</name>
<dbReference type="EMBL" id="CP002691">
    <property type="protein sequence ID" value="AEE52481.1"/>
    <property type="molecule type" value="Genomic_DNA"/>
</dbReference>
<keyword evidence="2" id="KW-0472">Membrane</keyword>
<proteinExistence type="predicted"/>
<dbReference type="HOGENOM" id="CLU_666817_0_0_10"/>
<sequence length="412" mass="47611">MAVVTLRYHKLKYTAMTPKHIISSITTTTALAIMVISCASPVKLAEVGDYDQAIERSVNRLAGKERKNEELVRTVEFAFEKATTRDMDQAERLKTDLRAESWPRVFDIYQRILRRQQLVEPLVPLVDRRGYKASFRFVRVDGLLAEAREKAAEYHYNYATDLLAQARRSKDKTPARRAYDELGRIKTYYSSYRDRDALQREALNLGTTFILVDIENRAPVILPIGFDRELTDISFNGLNDRWRVFHNNRQSGVEYDVKATLMLRDVQVSPGTMRERQYEEQNQIQDGWVYEYDTRGNVKKDTAGNDIKYPNKVTIRALVTEVYQQKGARLAGQLELFDLHSGSVIDSRPLGAEAFWENYAATFRGDERALSKETRSRIGNRPSNFPDDTFLILDAARRLRPVVVDQLRQIRI</sequence>
<dbReference type="AlphaFoldDB" id="F4KVM4"/>
<evidence type="ECO:0000256" key="2">
    <source>
        <dbReference type="SAM" id="Phobius"/>
    </source>
</evidence>
<reference evidence="3 4" key="1">
    <citation type="journal article" date="2011" name="Stand. Genomic Sci.">
        <title>Complete genome sequence of Haliscomenobacter hydrossis type strain (O).</title>
        <authorList>
            <consortium name="US DOE Joint Genome Institute (JGI-PGF)"/>
            <person name="Daligault H."/>
            <person name="Lapidus A."/>
            <person name="Zeytun A."/>
            <person name="Nolan M."/>
            <person name="Lucas S."/>
            <person name="Del Rio T.G."/>
            <person name="Tice H."/>
            <person name="Cheng J.F."/>
            <person name="Tapia R."/>
            <person name="Han C."/>
            <person name="Goodwin L."/>
            <person name="Pitluck S."/>
            <person name="Liolios K."/>
            <person name="Pagani I."/>
            <person name="Ivanova N."/>
            <person name="Huntemann M."/>
            <person name="Mavromatis K."/>
            <person name="Mikhailova N."/>
            <person name="Pati A."/>
            <person name="Chen A."/>
            <person name="Palaniappan K."/>
            <person name="Land M."/>
            <person name="Hauser L."/>
            <person name="Brambilla E.M."/>
            <person name="Rohde M."/>
            <person name="Verbarg S."/>
            <person name="Goker M."/>
            <person name="Bristow J."/>
            <person name="Eisen J.A."/>
            <person name="Markowitz V."/>
            <person name="Hugenholtz P."/>
            <person name="Kyrpides N.C."/>
            <person name="Klenk H.P."/>
            <person name="Woyke T."/>
        </authorList>
    </citation>
    <scope>NUCLEOTIDE SEQUENCE [LARGE SCALE GENOMIC DNA]</scope>
    <source>
        <strain evidence="4">ATCC 27775 / DSM 1100 / LMG 10767 / O</strain>
    </source>
</reference>
<keyword evidence="1" id="KW-0175">Coiled coil</keyword>